<evidence type="ECO:0000259" key="12">
    <source>
        <dbReference type="SMART" id="SM00662"/>
    </source>
</evidence>
<dbReference type="GO" id="GO:0005737">
    <property type="term" value="C:cytoplasm"/>
    <property type="evidence" value="ECO:0007669"/>
    <property type="project" value="UniProtKB-ARBA"/>
</dbReference>
<dbReference type="Proteomes" id="UP000733611">
    <property type="component" value="Unassembled WGS sequence"/>
</dbReference>
<dbReference type="InterPro" id="IPR011773">
    <property type="entry name" value="DNA-dir_RpoA"/>
</dbReference>
<dbReference type="GO" id="GO:0003899">
    <property type="term" value="F:DNA-directed RNA polymerase activity"/>
    <property type="evidence" value="ECO:0007669"/>
    <property type="project" value="UniProtKB-UniRule"/>
</dbReference>
<gene>
    <name evidence="11 13" type="primary">rpoA</name>
    <name evidence="13" type="ORF">H9847_04810</name>
</gene>
<dbReference type="Pfam" id="PF01193">
    <property type="entry name" value="RNA_pol_L"/>
    <property type="match status" value="1"/>
</dbReference>
<comment type="domain">
    <text evidence="11">The N-terminal domain is essential for RNAP assembly and basal transcription, whereas the C-terminal domain is involved in interaction with transcriptional regulators and with upstream promoter elements.</text>
</comment>
<dbReference type="EMBL" id="JAHLFE010000094">
    <property type="protein sequence ID" value="MBU3844177.1"/>
    <property type="molecule type" value="Genomic_DNA"/>
</dbReference>
<dbReference type="SMART" id="SM00662">
    <property type="entry name" value="RPOLD"/>
    <property type="match status" value="1"/>
</dbReference>
<evidence type="ECO:0000256" key="5">
    <source>
        <dbReference type="ARBA" id="ARBA00022679"/>
    </source>
</evidence>
<feature type="region of interest" description="Alpha C-terminal domain (alpha-CTD)" evidence="11">
    <location>
        <begin position="249"/>
        <end position="332"/>
    </location>
</feature>
<dbReference type="AlphaFoldDB" id="A0A948TG93"/>
<dbReference type="EC" id="2.7.7.6" evidence="2 11"/>
<dbReference type="GO" id="GO:0046983">
    <property type="term" value="F:protein dimerization activity"/>
    <property type="evidence" value="ECO:0007669"/>
    <property type="project" value="InterPro"/>
</dbReference>
<keyword evidence="6 11" id="KW-0548">Nucleotidyltransferase</keyword>
<dbReference type="SUPFAM" id="SSF56553">
    <property type="entry name" value="Insert subdomain of RNA polymerase alpha subunit"/>
    <property type="match status" value="1"/>
</dbReference>
<dbReference type="Pfam" id="PF03118">
    <property type="entry name" value="RNA_pol_A_CTD"/>
    <property type="match status" value="1"/>
</dbReference>
<evidence type="ECO:0000256" key="3">
    <source>
        <dbReference type="ARBA" id="ARBA00015972"/>
    </source>
</evidence>
<sequence>MKVSVCDLLKPKPVDFTELGPNHVRIALEPMERGYGNTLGVALNDVLLKILPGYAFDAIQIDGVDNIHAVKEDMVESVAEVVMNVKTVAITATQPVDGPVWFLINKLGEGVVRAGDITCPEGMSIVNPDAVICTLKGEDAALTMHLRAVHGRGYVAATSPQHYPAKESNEILIDAAFCPVIRYVYEVESARVEQRTDLDRLVIEIETNGTITPDAALMQSADLLVEQMKNLVNQDDLADSANMPSMPPLPDPVLLQPVEDLELTVRSANCLKAEEIFFIGDLVQRTEVELLKTPNLGKKSLTEIKDVLATRGLSLGMRIPNWPPQTLKRQGK</sequence>
<dbReference type="InterPro" id="IPR011263">
    <property type="entry name" value="DNA-dir_RNA_pol_RpoA/D/Rpb3"/>
</dbReference>
<dbReference type="SUPFAM" id="SSF47789">
    <property type="entry name" value="C-terminal domain of RNA polymerase alpha subunit"/>
    <property type="match status" value="1"/>
</dbReference>
<comment type="function">
    <text evidence="11">DNA-dependent RNA polymerase catalyzes the transcription of DNA into RNA using the four ribonucleoside triphosphates as substrates.</text>
</comment>
<evidence type="ECO:0000256" key="8">
    <source>
        <dbReference type="ARBA" id="ARBA00032524"/>
    </source>
</evidence>
<organism evidence="13 14">
    <name type="scientific">Candidatus Anaerobiospirillum pullicola</name>
    <dbReference type="NCBI Taxonomy" id="2838451"/>
    <lineage>
        <taxon>Bacteria</taxon>
        <taxon>Pseudomonadati</taxon>
        <taxon>Pseudomonadota</taxon>
        <taxon>Gammaproteobacteria</taxon>
        <taxon>Aeromonadales</taxon>
        <taxon>Succinivibrionaceae</taxon>
        <taxon>Anaerobiospirillum</taxon>
    </lineage>
</organism>
<comment type="subunit">
    <text evidence="11">Homodimer. The RNAP catalytic core consists of 2 alpha, 1 beta, 1 beta' and 1 omega subunit. When a sigma factor is associated with the core the holoenzyme is formed, which can initiate transcription.</text>
</comment>
<evidence type="ECO:0000256" key="7">
    <source>
        <dbReference type="ARBA" id="ARBA00023163"/>
    </source>
</evidence>
<reference evidence="13" key="1">
    <citation type="journal article" date="2021" name="PeerJ">
        <title>Extensive microbial diversity within the chicken gut microbiome revealed by metagenomics and culture.</title>
        <authorList>
            <person name="Gilroy R."/>
            <person name="Ravi A."/>
            <person name="Getino M."/>
            <person name="Pursley I."/>
            <person name="Horton D.L."/>
            <person name="Alikhan N.F."/>
            <person name="Baker D."/>
            <person name="Gharbi K."/>
            <person name="Hall N."/>
            <person name="Watson M."/>
            <person name="Adriaenssens E.M."/>
            <person name="Foster-Nyarko E."/>
            <person name="Jarju S."/>
            <person name="Secka A."/>
            <person name="Antonio M."/>
            <person name="Oren A."/>
            <person name="Chaudhuri R.R."/>
            <person name="La Ragione R."/>
            <person name="Hildebrand F."/>
            <person name="Pallen M.J."/>
        </authorList>
    </citation>
    <scope>NUCLEOTIDE SEQUENCE</scope>
    <source>
        <strain evidence="13">378</strain>
    </source>
</reference>
<dbReference type="NCBIfam" id="NF003513">
    <property type="entry name" value="PRK05182.1-2"/>
    <property type="match status" value="1"/>
</dbReference>
<keyword evidence="4 11" id="KW-0240">DNA-directed RNA polymerase</keyword>
<dbReference type="InterPro" id="IPR011260">
    <property type="entry name" value="RNAP_asu_C"/>
</dbReference>
<dbReference type="FunFam" id="1.10.150.20:FF:000001">
    <property type="entry name" value="DNA-directed RNA polymerase subunit alpha"/>
    <property type="match status" value="1"/>
</dbReference>
<evidence type="ECO:0000256" key="10">
    <source>
        <dbReference type="ARBA" id="ARBA00048552"/>
    </source>
</evidence>
<evidence type="ECO:0000256" key="6">
    <source>
        <dbReference type="ARBA" id="ARBA00022695"/>
    </source>
</evidence>
<proteinExistence type="inferred from homology"/>
<comment type="catalytic activity">
    <reaction evidence="10 11">
        <text>RNA(n) + a ribonucleoside 5'-triphosphate = RNA(n+1) + diphosphate</text>
        <dbReference type="Rhea" id="RHEA:21248"/>
        <dbReference type="Rhea" id="RHEA-COMP:14527"/>
        <dbReference type="Rhea" id="RHEA-COMP:17342"/>
        <dbReference type="ChEBI" id="CHEBI:33019"/>
        <dbReference type="ChEBI" id="CHEBI:61557"/>
        <dbReference type="ChEBI" id="CHEBI:140395"/>
        <dbReference type="EC" id="2.7.7.6"/>
    </reaction>
</comment>
<evidence type="ECO:0000313" key="14">
    <source>
        <dbReference type="Proteomes" id="UP000733611"/>
    </source>
</evidence>
<accession>A0A948TG93</accession>
<dbReference type="NCBIfam" id="TIGR02027">
    <property type="entry name" value="rpoA"/>
    <property type="match status" value="1"/>
</dbReference>
<dbReference type="GO" id="GO:0003677">
    <property type="term" value="F:DNA binding"/>
    <property type="evidence" value="ECO:0007669"/>
    <property type="project" value="UniProtKB-UniRule"/>
</dbReference>
<dbReference type="InterPro" id="IPR036603">
    <property type="entry name" value="RBP11-like"/>
</dbReference>
<evidence type="ECO:0000256" key="9">
    <source>
        <dbReference type="ARBA" id="ARBA00033070"/>
    </source>
</evidence>
<comment type="similarity">
    <text evidence="1 11">Belongs to the RNA polymerase alpha chain family.</text>
</comment>
<dbReference type="Gene3D" id="3.30.1360.10">
    <property type="entry name" value="RNA polymerase, RBP11-like subunit"/>
    <property type="match status" value="1"/>
</dbReference>
<feature type="domain" description="DNA-directed RNA polymerase RpoA/D/Rpb3-type" evidence="12">
    <location>
        <begin position="23"/>
        <end position="234"/>
    </location>
</feature>
<name>A0A948TG93_9GAMM</name>
<evidence type="ECO:0000256" key="4">
    <source>
        <dbReference type="ARBA" id="ARBA00022478"/>
    </source>
</evidence>
<dbReference type="GO" id="GO:0006351">
    <property type="term" value="P:DNA-templated transcription"/>
    <property type="evidence" value="ECO:0007669"/>
    <property type="project" value="UniProtKB-UniRule"/>
</dbReference>
<dbReference type="InterPro" id="IPR011262">
    <property type="entry name" value="DNA-dir_RNA_pol_insert"/>
</dbReference>
<keyword evidence="7 11" id="KW-0804">Transcription</keyword>
<dbReference type="HAMAP" id="MF_00059">
    <property type="entry name" value="RNApol_bact_RpoA"/>
    <property type="match status" value="1"/>
</dbReference>
<dbReference type="GO" id="GO:0000428">
    <property type="term" value="C:DNA-directed RNA polymerase complex"/>
    <property type="evidence" value="ECO:0007669"/>
    <property type="project" value="UniProtKB-KW"/>
</dbReference>
<dbReference type="Pfam" id="PF01000">
    <property type="entry name" value="RNA_pol_A_bac"/>
    <property type="match status" value="1"/>
</dbReference>
<feature type="region of interest" description="Alpha N-terminal domain (alpha-NTD)" evidence="11">
    <location>
        <begin position="1"/>
        <end position="234"/>
    </location>
</feature>
<dbReference type="InterPro" id="IPR036643">
    <property type="entry name" value="RNApol_insert_sf"/>
</dbReference>
<protein>
    <recommendedName>
        <fullName evidence="3 11">DNA-directed RNA polymerase subunit alpha</fullName>
        <shortName evidence="11">RNAP subunit alpha</shortName>
        <ecNumber evidence="2 11">2.7.7.6</ecNumber>
    </recommendedName>
    <alternativeName>
        <fullName evidence="9 11">RNA polymerase subunit alpha</fullName>
    </alternativeName>
    <alternativeName>
        <fullName evidence="8 11">Transcriptase subunit alpha</fullName>
    </alternativeName>
</protein>
<dbReference type="Gene3D" id="2.170.120.12">
    <property type="entry name" value="DNA-directed RNA polymerase, insert domain"/>
    <property type="match status" value="1"/>
</dbReference>
<evidence type="ECO:0000256" key="1">
    <source>
        <dbReference type="ARBA" id="ARBA00007123"/>
    </source>
</evidence>
<keyword evidence="5 11" id="KW-0808">Transferase</keyword>
<evidence type="ECO:0000256" key="2">
    <source>
        <dbReference type="ARBA" id="ARBA00012418"/>
    </source>
</evidence>
<dbReference type="Gene3D" id="1.10.150.20">
    <property type="entry name" value="5' to 3' exonuclease, C-terminal subdomain"/>
    <property type="match status" value="1"/>
</dbReference>
<evidence type="ECO:0000256" key="11">
    <source>
        <dbReference type="HAMAP-Rule" id="MF_00059"/>
    </source>
</evidence>
<reference evidence="13" key="2">
    <citation type="submission" date="2021-04" db="EMBL/GenBank/DDBJ databases">
        <authorList>
            <person name="Gilroy R."/>
        </authorList>
    </citation>
    <scope>NUCLEOTIDE SEQUENCE</scope>
    <source>
        <strain evidence="13">378</strain>
    </source>
</reference>
<dbReference type="SUPFAM" id="SSF55257">
    <property type="entry name" value="RBP11-like subunits of RNA polymerase"/>
    <property type="match status" value="1"/>
</dbReference>
<evidence type="ECO:0000313" key="13">
    <source>
        <dbReference type="EMBL" id="MBU3844177.1"/>
    </source>
</evidence>
<comment type="caution">
    <text evidence="13">The sequence shown here is derived from an EMBL/GenBank/DDBJ whole genome shotgun (WGS) entry which is preliminary data.</text>
</comment>
<dbReference type="CDD" id="cd06928">
    <property type="entry name" value="RNAP_alpha_NTD"/>
    <property type="match status" value="1"/>
</dbReference>